<dbReference type="EMBL" id="CAGKOT010000027">
    <property type="protein sequence ID" value="CAB5370145.1"/>
    <property type="molecule type" value="Genomic_DNA"/>
</dbReference>
<dbReference type="PANTHER" id="PTHR45884">
    <property type="entry name" value="N-ACETYLTRANSFERASE ECO"/>
    <property type="match status" value="1"/>
</dbReference>
<evidence type="ECO:0000259" key="11">
    <source>
        <dbReference type="Pfam" id="PF13878"/>
    </source>
</evidence>
<feature type="domain" description="N-acetyltransferase ESCO acetyl-transferase" evidence="12">
    <location>
        <begin position="414"/>
        <end position="480"/>
    </location>
</feature>
<comment type="subcellular location">
    <subcellularLocation>
        <location evidence="1">Nucleus</location>
    </subcellularLocation>
</comment>
<dbReference type="GO" id="GO:0008270">
    <property type="term" value="F:zinc ion binding"/>
    <property type="evidence" value="ECO:0007669"/>
    <property type="project" value="UniProtKB-KW"/>
</dbReference>
<keyword evidence="4" id="KW-0479">Metal-binding</keyword>
<comment type="similarity">
    <text evidence="2">Belongs to the acetyltransferase family. ECO subfamily.</text>
</comment>
<proteinExistence type="inferred from homology"/>
<dbReference type="InterPro" id="IPR028009">
    <property type="entry name" value="ESCO_Acetyltransf_dom"/>
</dbReference>
<evidence type="ECO:0000256" key="9">
    <source>
        <dbReference type="ARBA" id="ARBA00023315"/>
    </source>
</evidence>
<evidence type="ECO:0000313" key="14">
    <source>
        <dbReference type="Proteomes" id="UP000684084"/>
    </source>
</evidence>
<evidence type="ECO:0000256" key="2">
    <source>
        <dbReference type="ARBA" id="ARBA00005816"/>
    </source>
</evidence>
<evidence type="ECO:0000256" key="3">
    <source>
        <dbReference type="ARBA" id="ARBA00022679"/>
    </source>
</evidence>
<dbReference type="Pfam" id="PF13878">
    <property type="entry name" value="zf-C2H2_3"/>
    <property type="match status" value="1"/>
</dbReference>
<keyword evidence="7" id="KW-0539">Nucleus</keyword>
<protein>
    <submittedName>
        <fullName evidence="13">Uncharacterized protein</fullName>
    </submittedName>
</protein>
<reference evidence="13" key="1">
    <citation type="submission" date="2020-05" db="EMBL/GenBank/DDBJ databases">
        <authorList>
            <person name="Rincon C."/>
            <person name="Sanders R I."/>
            <person name="Robbins C."/>
            <person name="Chaturvedi A."/>
        </authorList>
    </citation>
    <scope>NUCLEOTIDE SEQUENCE</scope>
    <source>
        <strain evidence="13">CHB12</strain>
    </source>
</reference>
<evidence type="ECO:0000256" key="1">
    <source>
        <dbReference type="ARBA" id="ARBA00004123"/>
    </source>
</evidence>
<evidence type="ECO:0000259" key="12">
    <source>
        <dbReference type="Pfam" id="PF13880"/>
    </source>
</evidence>
<dbReference type="Gene3D" id="3.40.630.30">
    <property type="match status" value="1"/>
</dbReference>
<dbReference type="VEuPathDB" id="FungiDB:RhiirFUN_020791"/>
<evidence type="ECO:0000256" key="5">
    <source>
        <dbReference type="ARBA" id="ARBA00022771"/>
    </source>
</evidence>
<organism evidence="13 14">
    <name type="scientific">Rhizophagus irregularis</name>
    <dbReference type="NCBI Taxonomy" id="588596"/>
    <lineage>
        <taxon>Eukaryota</taxon>
        <taxon>Fungi</taxon>
        <taxon>Fungi incertae sedis</taxon>
        <taxon>Mucoromycota</taxon>
        <taxon>Glomeromycotina</taxon>
        <taxon>Glomeromycetes</taxon>
        <taxon>Glomerales</taxon>
        <taxon>Glomeraceae</taxon>
        <taxon>Rhizophagus</taxon>
    </lineage>
</organism>
<dbReference type="GO" id="GO:0000785">
    <property type="term" value="C:chromatin"/>
    <property type="evidence" value="ECO:0007669"/>
    <property type="project" value="TreeGrafter"/>
</dbReference>
<evidence type="ECO:0000256" key="8">
    <source>
        <dbReference type="ARBA" id="ARBA00023306"/>
    </source>
</evidence>
<evidence type="ECO:0000256" key="10">
    <source>
        <dbReference type="SAM" id="MobiDB-lite"/>
    </source>
</evidence>
<dbReference type="Proteomes" id="UP000684084">
    <property type="component" value="Unassembled WGS sequence"/>
</dbReference>
<keyword evidence="9" id="KW-0012">Acyltransferase</keyword>
<gene>
    <name evidence="13" type="ORF">CHRIB12_LOCUS12547</name>
</gene>
<accession>A0A915ZBQ9</accession>
<dbReference type="AlphaFoldDB" id="A0A915ZBQ9"/>
<evidence type="ECO:0000256" key="7">
    <source>
        <dbReference type="ARBA" id="ARBA00023242"/>
    </source>
</evidence>
<feature type="compositionally biased region" description="Basic and acidic residues" evidence="10">
    <location>
        <begin position="217"/>
        <end position="227"/>
    </location>
</feature>
<dbReference type="PANTHER" id="PTHR45884:SF2">
    <property type="entry name" value="N-ACETYLTRANSFERASE ECO"/>
    <property type="match status" value="1"/>
</dbReference>
<dbReference type="Pfam" id="PF13880">
    <property type="entry name" value="Acetyltransf_13"/>
    <property type="match status" value="1"/>
</dbReference>
<keyword evidence="6" id="KW-0862">Zinc</keyword>
<feature type="domain" description="N-acetyltransferase ESCO zinc-finger" evidence="11">
    <location>
        <begin position="244"/>
        <end position="282"/>
    </location>
</feature>
<dbReference type="OrthoDB" id="428854at2759"/>
<sequence length="483" mass="55354">MQVYTLFNIIAFKGWLLLCISINLSAKRLSIIKKKCYLQLARIMIPPQEVSVITQCEILNNEDKEEMLLARKPEVKVTYGKRKDTYFVPESSLLGSMRSDSFLENEPVLRDTTKLNEYVNDAQSEKRITTGSLEFNNECIEIGAQFIRPKRRVTTGSTLPVVVKFATFMEDEKQEKKFGIKQKCIGDFFKPASVIGDGSNSNHHIKKKRYTIPKFKKNNDGNKENKENSALSSRPKKRVKSYEQTYLDLGQKNFGTYTCPECQMSYVQGTLADDTLHTNFHRLTLEGIKYHSYQDEITLETIPEINGRVVLLVYNETRFFEKLKIKNTIEWVNLELGAVEMTEEKLKMSKAYFYVANKYDIVGFALAVRIEKAYRVVDSSSENAQNESRKVSKLQIGNDNDGSGIFCSTKPLRAACGISRLWVKRDYRRKKIATKLLDSVRKNFIYGCELKPDEVAFSQPSGDGKAFASQYTGTREFLVYADE</sequence>
<name>A0A915ZBQ9_9GLOM</name>
<feature type="region of interest" description="Disordered" evidence="10">
    <location>
        <begin position="199"/>
        <end position="239"/>
    </location>
</feature>
<feature type="compositionally biased region" description="Basic residues" evidence="10">
    <location>
        <begin position="203"/>
        <end position="216"/>
    </location>
</feature>
<dbReference type="GO" id="GO:0061733">
    <property type="term" value="F:protein-lysine-acetyltransferase activity"/>
    <property type="evidence" value="ECO:0007669"/>
    <property type="project" value="TreeGrafter"/>
</dbReference>
<evidence type="ECO:0000256" key="4">
    <source>
        <dbReference type="ARBA" id="ARBA00022723"/>
    </source>
</evidence>
<keyword evidence="8" id="KW-0131">Cell cycle</keyword>
<evidence type="ECO:0000313" key="13">
    <source>
        <dbReference type="EMBL" id="CAB5370145.1"/>
    </source>
</evidence>
<dbReference type="GO" id="GO:0005634">
    <property type="term" value="C:nucleus"/>
    <property type="evidence" value="ECO:0007669"/>
    <property type="project" value="UniProtKB-SubCell"/>
</dbReference>
<comment type="caution">
    <text evidence="13">The sequence shown here is derived from an EMBL/GenBank/DDBJ whole genome shotgun (WGS) entry which is preliminary data.</text>
</comment>
<evidence type="ECO:0000256" key="6">
    <source>
        <dbReference type="ARBA" id="ARBA00022833"/>
    </source>
</evidence>
<dbReference type="InterPro" id="IPR028005">
    <property type="entry name" value="AcTrfase_ESCO_Znf_dom"/>
</dbReference>
<keyword evidence="5" id="KW-0863">Zinc-finger</keyword>
<dbReference type="GO" id="GO:0007064">
    <property type="term" value="P:mitotic sister chromatid cohesion"/>
    <property type="evidence" value="ECO:0007669"/>
    <property type="project" value="TreeGrafter"/>
</dbReference>
<keyword evidence="3" id="KW-0808">Transferase</keyword>